<dbReference type="Pfam" id="PF06891">
    <property type="entry name" value="P2_Phage_GpR"/>
    <property type="match status" value="1"/>
</dbReference>
<reference evidence="1 2" key="2">
    <citation type="submission" date="2018-01" db="EMBL/GenBank/DDBJ databases">
        <title>Genomic study of Klebsiella pneumoniae.</title>
        <authorList>
            <person name="Yang Y."/>
            <person name="Bicalho R."/>
        </authorList>
    </citation>
    <scope>NUCLEOTIDE SEQUENCE [LARGE SCALE GENOMIC DNA]</scope>
    <source>
        <strain evidence="1 2">A2</strain>
    </source>
</reference>
<name>A0A2J4YF39_9ENTR</name>
<dbReference type="InterPro" id="IPR009678">
    <property type="entry name" value="Phage_tail_completion_R"/>
</dbReference>
<dbReference type="AlphaFoldDB" id="A0A2J4YF39"/>
<sequence length="153" mass="17266">MKKAELLRAALIAANTWCKANPEQITVWVEKGHIQIEATGEASFMYHYTIQVLAMDFPGQIDDLMLPLLAWVWQQQPDLLLNPDNNRKVEFDADIVNDDVADILFKVPVWERVIVTNDAFGTPKAEHLAESRPRFNGGEWETVFDPESGGSLA</sequence>
<gene>
    <name evidence="1" type="ORF">CWM85_34030</name>
</gene>
<evidence type="ECO:0000313" key="2">
    <source>
        <dbReference type="Proteomes" id="UP000234661"/>
    </source>
</evidence>
<comment type="caution">
    <text evidence="1">The sequence shown here is derived from an EMBL/GenBank/DDBJ whole genome shotgun (WGS) entry which is preliminary data.</text>
</comment>
<accession>A0A2J4YF39</accession>
<evidence type="ECO:0000313" key="1">
    <source>
        <dbReference type="EMBL" id="PLM49242.1"/>
    </source>
</evidence>
<dbReference type="EMBL" id="PIET01001749">
    <property type="protein sequence ID" value="PLM49242.1"/>
    <property type="molecule type" value="Genomic_DNA"/>
</dbReference>
<dbReference type="Proteomes" id="UP000234661">
    <property type="component" value="Unassembled WGS sequence"/>
</dbReference>
<proteinExistence type="predicted"/>
<organism evidence="1 2">
    <name type="scientific">Klebsiella michiganensis</name>
    <dbReference type="NCBI Taxonomy" id="1134687"/>
    <lineage>
        <taxon>Bacteria</taxon>
        <taxon>Pseudomonadati</taxon>
        <taxon>Pseudomonadota</taxon>
        <taxon>Gammaproteobacteria</taxon>
        <taxon>Enterobacterales</taxon>
        <taxon>Enterobacteriaceae</taxon>
        <taxon>Klebsiella/Raoultella group</taxon>
        <taxon>Klebsiella</taxon>
    </lineage>
</organism>
<dbReference type="RefSeq" id="WP_116281015.1">
    <property type="nucleotide sequence ID" value="NZ_CAWPKS010001137.1"/>
</dbReference>
<reference evidence="1 2" key="1">
    <citation type="submission" date="2017-11" db="EMBL/GenBank/DDBJ databases">
        <authorList>
            <person name="Han C.G."/>
        </authorList>
    </citation>
    <scope>NUCLEOTIDE SEQUENCE [LARGE SCALE GENOMIC DNA]</scope>
    <source>
        <strain evidence="1 2">A2</strain>
    </source>
</reference>
<protein>
    <submittedName>
        <fullName evidence="1">Phage tail protein</fullName>
    </submittedName>
</protein>